<dbReference type="Proteomes" id="UP000579812">
    <property type="component" value="Unassembled WGS sequence"/>
</dbReference>
<accession>A0A7J6DBN4</accession>
<name>A0A7J6DBN4_9TELE</name>
<proteinExistence type="predicted"/>
<organism evidence="1 2">
    <name type="scientific">Onychostoma macrolepis</name>
    <dbReference type="NCBI Taxonomy" id="369639"/>
    <lineage>
        <taxon>Eukaryota</taxon>
        <taxon>Metazoa</taxon>
        <taxon>Chordata</taxon>
        <taxon>Craniata</taxon>
        <taxon>Vertebrata</taxon>
        <taxon>Euteleostomi</taxon>
        <taxon>Actinopterygii</taxon>
        <taxon>Neopterygii</taxon>
        <taxon>Teleostei</taxon>
        <taxon>Ostariophysi</taxon>
        <taxon>Cypriniformes</taxon>
        <taxon>Cyprinidae</taxon>
        <taxon>Acrossocheilinae</taxon>
        <taxon>Onychostoma</taxon>
    </lineage>
</organism>
<evidence type="ECO:0000313" key="1">
    <source>
        <dbReference type="EMBL" id="KAF4116672.1"/>
    </source>
</evidence>
<protein>
    <submittedName>
        <fullName evidence="1">Uncharacterized protein</fullName>
    </submittedName>
</protein>
<keyword evidence="2" id="KW-1185">Reference proteome</keyword>
<dbReference type="AlphaFoldDB" id="A0A7J6DBN4"/>
<sequence>MKNAKSLCKKHAPNNYKLAMHVLGLLTTASSLVEFDEMLTSCTVVFSSPCSSENVEKHFNNIQTLLTTIGESAVDDRTLRRDVKELNKVSRYSTDYLKCLLIFNNLHHQGRIPAVNAVNAVLLVILVCFTAVCQADDEAQRINFT</sequence>
<comment type="caution">
    <text evidence="1">The sequence shown here is derived from an EMBL/GenBank/DDBJ whole genome shotgun (WGS) entry which is preliminary data.</text>
</comment>
<dbReference type="EMBL" id="JAAMOB010000003">
    <property type="protein sequence ID" value="KAF4116672.1"/>
    <property type="molecule type" value="Genomic_DNA"/>
</dbReference>
<reference evidence="1 2" key="1">
    <citation type="submission" date="2020-04" db="EMBL/GenBank/DDBJ databases">
        <title>Chromosome-level genome assembly of a cyprinid fish Onychostoma macrolepis by integration of Nanopore Sequencing, Bionano and Hi-C technology.</title>
        <authorList>
            <person name="Wang D."/>
        </authorList>
    </citation>
    <scope>NUCLEOTIDE SEQUENCE [LARGE SCALE GENOMIC DNA]</scope>
    <source>
        <strain evidence="1">SWU-2019</strain>
        <tissue evidence="1">Muscle</tissue>
    </source>
</reference>
<gene>
    <name evidence="1" type="ORF">G5714_004161</name>
</gene>
<evidence type="ECO:0000313" key="2">
    <source>
        <dbReference type="Proteomes" id="UP000579812"/>
    </source>
</evidence>